<keyword evidence="5 7" id="KW-1133">Transmembrane helix</keyword>
<feature type="region of interest" description="Disordered" evidence="8">
    <location>
        <begin position="201"/>
        <end position="246"/>
    </location>
</feature>
<feature type="transmembrane region" description="Helical" evidence="7">
    <location>
        <begin position="170"/>
        <end position="192"/>
    </location>
</feature>
<keyword evidence="3 7" id="KW-1003">Cell membrane</keyword>
<dbReference type="RefSeq" id="WP_184911536.1">
    <property type="nucleotide sequence ID" value="NZ_JACHJR010000001.1"/>
</dbReference>
<dbReference type="InterPro" id="IPR032816">
    <property type="entry name" value="VTT_dom"/>
</dbReference>
<keyword evidence="4 7" id="KW-0812">Transmembrane</keyword>
<evidence type="ECO:0000259" key="9">
    <source>
        <dbReference type="Pfam" id="PF09335"/>
    </source>
</evidence>
<keyword evidence="11" id="KW-1185">Reference proteome</keyword>
<name>A0A7W7WG27_9ACTN</name>
<evidence type="ECO:0000256" key="5">
    <source>
        <dbReference type="ARBA" id="ARBA00022989"/>
    </source>
</evidence>
<dbReference type="PANTHER" id="PTHR30353">
    <property type="entry name" value="INNER MEMBRANE PROTEIN DEDA-RELATED"/>
    <property type="match status" value="1"/>
</dbReference>
<evidence type="ECO:0000256" key="7">
    <source>
        <dbReference type="RuleBase" id="RU367016"/>
    </source>
</evidence>
<evidence type="ECO:0000313" key="10">
    <source>
        <dbReference type="EMBL" id="MBB4945195.1"/>
    </source>
</evidence>
<feature type="transmembrane region" description="Helical" evidence="7">
    <location>
        <begin position="26"/>
        <end position="49"/>
    </location>
</feature>
<evidence type="ECO:0000256" key="2">
    <source>
        <dbReference type="ARBA" id="ARBA00010792"/>
    </source>
</evidence>
<evidence type="ECO:0000256" key="6">
    <source>
        <dbReference type="ARBA" id="ARBA00023136"/>
    </source>
</evidence>
<dbReference type="GO" id="GO:0005886">
    <property type="term" value="C:plasma membrane"/>
    <property type="evidence" value="ECO:0007669"/>
    <property type="project" value="UniProtKB-SubCell"/>
</dbReference>
<evidence type="ECO:0000256" key="3">
    <source>
        <dbReference type="ARBA" id="ARBA00022475"/>
    </source>
</evidence>
<sequence>MNLLSGLFGHLSPAVAYTVVAGVVLAESVLLTAVFVPTLTLLLTAGALARTGQLSLPLVVASAAGAAIAGDFLAHRTGWHLGKRLRTARMARRIPAAAWQRAETLMTRHGGRAVFLARLLPMVRTLAPHFAGATRLPYRRIAPYSVTAACLWATLEAGIGYSAATSLQRILTVGGPALAVVVLTALATTLWWRRSRHSARRADASRHGHSGRRGRGPGALTTPAGSPTFGGGKTGRSRIGRSCGGAPWLRRRYTGEAGRGRGTQDCRT</sequence>
<dbReference type="PANTHER" id="PTHR30353:SF0">
    <property type="entry name" value="TRANSMEMBRANE PROTEIN"/>
    <property type="match status" value="1"/>
</dbReference>
<feature type="domain" description="VTT" evidence="9">
    <location>
        <begin position="36"/>
        <end position="161"/>
    </location>
</feature>
<comment type="similarity">
    <text evidence="2 7">Belongs to the DedA family.</text>
</comment>
<protein>
    <submittedName>
        <fullName evidence="10">Membrane protein DedA with SNARE-associated domain</fullName>
    </submittedName>
</protein>
<dbReference type="Pfam" id="PF09335">
    <property type="entry name" value="VTT_dom"/>
    <property type="match status" value="1"/>
</dbReference>
<comment type="caution">
    <text evidence="10">The sequence shown here is derived from an EMBL/GenBank/DDBJ whole genome shotgun (WGS) entry which is preliminary data.</text>
</comment>
<evidence type="ECO:0000256" key="1">
    <source>
        <dbReference type="ARBA" id="ARBA00004651"/>
    </source>
</evidence>
<evidence type="ECO:0000256" key="4">
    <source>
        <dbReference type="ARBA" id="ARBA00022692"/>
    </source>
</evidence>
<keyword evidence="6 7" id="KW-0472">Membrane</keyword>
<evidence type="ECO:0000256" key="8">
    <source>
        <dbReference type="SAM" id="MobiDB-lite"/>
    </source>
</evidence>
<comment type="subcellular location">
    <subcellularLocation>
        <location evidence="1 7">Cell membrane</location>
        <topology evidence="1 7">Multi-pass membrane protein</topology>
    </subcellularLocation>
</comment>
<organism evidence="10 11">
    <name type="scientific">Kitasatospora gansuensis</name>
    <dbReference type="NCBI Taxonomy" id="258050"/>
    <lineage>
        <taxon>Bacteria</taxon>
        <taxon>Bacillati</taxon>
        <taxon>Actinomycetota</taxon>
        <taxon>Actinomycetes</taxon>
        <taxon>Kitasatosporales</taxon>
        <taxon>Streptomycetaceae</taxon>
        <taxon>Kitasatospora</taxon>
    </lineage>
</organism>
<evidence type="ECO:0000313" key="11">
    <source>
        <dbReference type="Proteomes" id="UP000573327"/>
    </source>
</evidence>
<comment type="caution">
    <text evidence="7">Lacks conserved residue(s) required for the propagation of feature annotation.</text>
</comment>
<reference evidence="10 11" key="1">
    <citation type="submission" date="2020-08" db="EMBL/GenBank/DDBJ databases">
        <title>Sequencing the genomes of 1000 actinobacteria strains.</title>
        <authorList>
            <person name="Klenk H.-P."/>
        </authorList>
    </citation>
    <scope>NUCLEOTIDE SEQUENCE [LARGE SCALE GENOMIC DNA]</scope>
    <source>
        <strain evidence="10 11">DSM 44786</strain>
    </source>
</reference>
<dbReference type="Proteomes" id="UP000573327">
    <property type="component" value="Unassembled WGS sequence"/>
</dbReference>
<feature type="transmembrane region" description="Helical" evidence="7">
    <location>
        <begin position="144"/>
        <end position="164"/>
    </location>
</feature>
<proteinExistence type="inferred from homology"/>
<accession>A0A7W7WG27</accession>
<gene>
    <name evidence="10" type="ORF">F4556_000730</name>
</gene>
<dbReference type="EMBL" id="JACHJR010000001">
    <property type="protein sequence ID" value="MBB4945195.1"/>
    <property type="molecule type" value="Genomic_DNA"/>
</dbReference>
<dbReference type="AlphaFoldDB" id="A0A7W7WG27"/>
<dbReference type="InterPro" id="IPR032818">
    <property type="entry name" value="DedA-like"/>
</dbReference>